<name>A0A846H381_9CYAN</name>
<organism evidence="1 2">
    <name type="scientific">Hassallia byssoidea VB512170</name>
    <dbReference type="NCBI Taxonomy" id="1304833"/>
    <lineage>
        <taxon>Bacteria</taxon>
        <taxon>Bacillati</taxon>
        <taxon>Cyanobacteriota</taxon>
        <taxon>Cyanophyceae</taxon>
        <taxon>Nostocales</taxon>
        <taxon>Tolypothrichaceae</taxon>
        <taxon>Hassallia</taxon>
    </lineage>
</organism>
<comment type="caution">
    <text evidence="1">The sequence shown here is derived from an EMBL/GenBank/DDBJ whole genome shotgun (WGS) entry which is preliminary data.</text>
</comment>
<dbReference type="EMBL" id="JTCM02000005">
    <property type="protein sequence ID" value="NEU71832.1"/>
    <property type="molecule type" value="Genomic_DNA"/>
</dbReference>
<evidence type="ECO:0000313" key="1">
    <source>
        <dbReference type="EMBL" id="NEU71832.1"/>
    </source>
</evidence>
<accession>A0A846H381</accession>
<gene>
    <name evidence="1" type="ORF">PI95_004380</name>
</gene>
<sequence>MEPGIGKKRTRDQPVFYDEKKQKYTITLTPKTWKKLQALAVDTGVSASEFIERTIRAIDSDDSEI</sequence>
<proteinExistence type="predicted"/>
<dbReference type="RefSeq" id="WP_039738405.1">
    <property type="nucleotide sequence ID" value="NZ_JTCM02000005.1"/>
</dbReference>
<reference evidence="1 2" key="1">
    <citation type="journal article" date="2015" name="Genome Announc.">
        <title>Draft Genome Sequence of Cyanobacterium Hassallia byssoidea Strain VB512170, Isolated from Monuments in India.</title>
        <authorList>
            <person name="Singh D."/>
            <person name="Chandrababunaidu M.M."/>
            <person name="Panda A."/>
            <person name="Sen D."/>
            <person name="Bhattacharyya S."/>
            <person name="Adhikary S.P."/>
            <person name="Tripathy S."/>
        </authorList>
    </citation>
    <scope>NUCLEOTIDE SEQUENCE [LARGE SCALE GENOMIC DNA]</scope>
    <source>
        <strain evidence="1 2">VB512170</strain>
    </source>
</reference>
<dbReference type="AlphaFoldDB" id="A0A846H381"/>
<protein>
    <submittedName>
        <fullName evidence="1">Ribbon-helix-helix protein, CopG family</fullName>
    </submittedName>
</protein>
<keyword evidence="2" id="KW-1185">Reference proteome</keyword>
<dbReference type="Proteomes" id="UP000031549">
    <property type="component" value="Unassembled WGS sequence"/>
</dbReference>
<evidence type="ECO:0000313" key="2">
    <source>
        <dbReference type="Proteomes" id="UP000031549"/>
    </source>
</evidence>
<dbReference type="GO" id="GO:0006355">
    <property type="term" value="P:regulation of DNA-templated transcription"/>
    <property type="evidence" value="ECO:0007669"/>
    <property type="project" value="InterPro"/>
</dbReference>